<sequence>QQPSSPPSSSPPYEVVALLDRLYNKQSDNEEKHAIQQQLQQYQGTTFNWRYCLAHLNEFNDPYVWFFAINTVERTVNLQWHQLNPAERQHLRQSLLQLFSEYPPNVPAMHRDKMAHLLARVERRECCIADSTAYGAFVETVTQLLERKFPLGLALAGAIGDSVIETMNREGPSSFLQIVHRYAPSIMSALNRYCRLFVTLAMGMSSGTEFDLVSAERKNQYCCQLLAVVQQYFSWMRLDQLDAALMSNLAVLACSWDVMRDGALGGVGAYTELLYRNERLAPAAGVQLAIGVYGVLDAVVKKPTDELYQDKVCDLLRQYMKRGWPYNSGLQACTDALLQNLFEFTISSKSPQALMDRVNLWTYVCGGPRYADDEDAVWPMQQQQEEQQPFRPQLSADYAHQLMSFLNMTLFFQSYPSLDQLDDDEQDENSETELQRYYNQHIDLIVLLVQRLEPEQLDNALRTLLMAINLPTPFGEGRRLFHAMVDTFKGWCQMLDGFGEQEIRTCMMDYATASKLAVALATALHGKFQSVDYIIYQVTASHIQLLIELSGVMSAFVQFANRMVAISQQLFQALVQFIIETKNWIQLGPETNVHIEGYGVHTRKISPAASTEQLFSIISLLPKYLKHYPDANEDNWMPVVCAAIELITFFIANVALCGPQTCTFVFNQLYQGECVSSKLAYLKRSTRIQVYRMVCFCLLRLESEVKDAATNNSPAAGGPTPDSPRLVQYLGVIGSGILDFHPDCWSKASTTEQQQITQTLTAELNDLTDLLIYFDTQMSSVMRTHLGNAMYRMVEKVIYIFRCTQFVSGLAANDASGCQQLIDALLDFCAQTVGTLQSKLDMVLLKQVVELLHELFVEEGKLGLRRLRCAHTLLKTLRKLVPDQRNRALVPVLMQVVLDELLPVVTRDDRFRADREGLLQYEDVLGEQFALLHDLLHHRWQHFVDTSPLMRLDPQERGMVQPEAFLAVMHAYGYVLTACVGYPQVVGTVLASLEMLEERRSLYKLPVFANQLMPLFVPSLLKLAVSDIGAMHMEQLAKSLYGMSRIDPMLILTTICNMGLVRDSAIYHMLETVDDFTTFHTLLQQIAKEAKTRLPEEVPVNVASFIA</sequence>
<dbReference type="GO" id="GO:0031267">
    <property type="term" value="F:small GTPase binding"/>
    <property type="evidence" value="ECO:0007669"/>
    <property type="project" value="InterPro"/>
</dbReference>
<proteinExistence type="inferred from homology"/>
<dbReference type="GO" id="GO:0005634">
    <property type="term" value="C:nucleus"/>
    <property type="evidence" value="ECO:0007669"/>
    <property type="project" value="UniProtKB-SubCell"/>
</dbReference>
<dbReference type="GO" id="GO:0005737">
    <property type="term" value="C:cytoplasm"/>
    <property type="evidence" value="ECO:0007669"/>
    <property type="project" value="UniProtKB-SubCell"/>
</dbReference>
<dbReference type="PANTHER" id="PTHR21452:SF4">
    <property type="entry name" value="EXPORTIN-6"/>
    <property type="match status" value="1"/>
</dbReference>
<dbReference type="Gene3D" id="1.25.10.10">
    <property type="entry name" value="Leucine-rich Repeat Variant"/>
    <property type="match status" value="1"/>
</dbReference>
<keyword evidence="5" id="KW-0963">Cytoplasm</keyword>
<evidence type="ECO:0000313" key="10">
    <source>
        <dbReference type="Proteomes" id="UP000075885"/>
    </source>
</evidence>
<dbReference type="SUPFAM" id="SSF48371">
    <property type="entry name" value="ARM repeat"/>
    <property type="match status" value="1"/>
</dbReference>
<dbReference type="AlphaFoldDB" id="A0A182PT57"/>
<dbReference type="InterPro" id="IPR001494">
    <property type="entry name" value="Importin-beta_N"/>
</dbReference>
<dbReference type="Proteomes" id="UP000075885">
    <property type="component" value="Unassembled WGS sequence"/>
</dbReference>
<comment type="subcellular location">
    <subcellularLocation>
        <location evidence="2">Cytoplasm</location>
    </subcellularLocation>
    <subcellularLocation>
        <location evidence="1">Nucleus</location>
    </subcellularLocation>
</comment>
<reference evidence="9" key="2">
    <citation type="submission" date="2020-05" db="UniProtKB">
        <authorList>
            <consortium name="EnsemblMetazoa"/>
        </authorList>
    </citation>
    <scope>IDENTIFICATION</scope>
    <source>
        <strain evidence="9">Epiroticus2</strain>
    </source>
</reference>
<evidence type="ECO:0000256" key="1">
    <source>
        <dbReference type="ARBA" id="ARBA00004123"/>
    </source>
</evidence>
<keyword evidence="7" id="KW-0539">Nucleus</keyword>
<evidence type="ECO:0000313" key="9">
    <source>
        <dbReference type="EnsemblMetazoa" id="AEPI010143-PA"/>
    </source>
</evidence>
<feature type="domain" description="Importin N-terminal" evidence="8">
    <location>
        <begin position="36"/>
        <end position="99"/>
    </location>
</feature>
<keyword evidence="6" id="KW-0653">Protein transport</keyword>
<dbReference type="Pfam" id="PF03810">
    <property type="entry name" value="IBN_N"/>
    <property type="match status" value="1"/>
</dbReference>
<evidence type="ECO:0000256" key="4">
    <source>
        <dbReference type="ARBA" id="ARBA00022448"/>
    </source>
</evidence>
<reference evidence="10" key="1">
    <citation type="submission" date="2013-03" db="EMBL/GenBank/DDBJ databases">
        <title>The Genome Sequence of Anopheles epiroticus epiroticus2.</title>
        <authorList>
            <consortium name="The Broad Institute Genomics Platform"/>
            <person name="Neafsey D.E."/>
            <person name="Howell P."/>
            <person name="Walker B."/>
            <person name="Young S.K."/>
            <person name="Zeng Q."/>
            <person name="Gargeya S."/>
            <person name="Fitzgerald M."/>
            <person name="Haas B."/>
            <person name="Abouelleil A."/>
            <person name="Allen A.W."/>
            <person name="Alvarado L."/>
            <person name="Arachchi H.M."/>
            <person name="Berlin A.M."/>
            <person name="Chapman S.B."/>
            <person name="Gainer-Dewar J."/>
            <person name="Goldberg J."/>
            <person name="Griggs A."/>
            <person name="Gujja S."/>
            <person name="Hansen M."/>
            <person name="Howarth C."/>
            <person name="Imamovic A."/>
            <person name="Ireland A."/>
            <person name="Larimer J."/>
            <person name="McCowan C."/>
            <person name="Murphy C."/>
            <person name="Pearson M."/>
            <person name="Poon T.W."/>
            <person name="Priest M."/>
            <person name="Roberts A."/>
            <person name="Saif S."/>
            <person name="Shea T."/>
            <person name="Sisk P."/>
            <person name="Sykes S."/>
            <person name="Wortman J."/>
            <person name="Nusbaum C."/>
            <person name="Birren B."/>
        </authorList>
    </citation>
    <scope>NUCLEOTIDE SEQUENCE [LARGE SCALE GENOMIC DNA]</scope>
    <source>
        <strain evidence="10">Epiroticus2</strain>
    </source>
</reference>
<accession>A0A182PT57</accession>
<dbReference type="VEuPathDB" id="VectorBase:AEPI010143"/>
<evidence type="ECO:0000259" key="8">
    <source>
        <dbReference type="Pfam" id="PF03810"/>
    </source>
</evidence>
<dbReference type="GO" id="GO:0005049">
    <property type="term" value="F:nuclear export signal receptor activity"/>
    <property type="evidence" value="ECO:0007669"/>
    <property type="project" value="InterPro"/>
</dbReference>
<dbReference type="EnsemblMetazoa" id="AEPI010143-RA">
    <property type="protein sequence ID" value="AEPI010143-PA"/>
    <property type="gene ID" value="AEPI010143"/>
</dbReference>
<dbReference type="GO" id="GO:0006611">
    <property type="term" value="P:protein export from nucleus"/>
    <property type="evidence" value="ECO:0007669"/>
    <property type="project" value="InterPro"/>
</dbReference>
<evidence type="ECO:0000256" key="7">
    <source>
        <dbReference type="ARBA" id="ARBA00023242"/>
    </source>
</evidence>
<evidence type="ECO:0000256" key="2">
    <source>
        <dbReference type="ARBA" id="ARBA00004496"/>
    </source>
</evidence>
<dbReference type="InterPro" id="IPR011989">
    <property type="entry name" value="ARM-like"/>
</dbReference>
<comment type="similarity">
    <text evidence="3">Belongs to the exportin family.</text>
</comment>
<evidence type="ECO:0000256" key="5">
    <source>
        <dbReference type="ARBA" id="ARBA00022490"/>
    </source>
</evidence>
<dbReference type="InterPro" id="IPR040016">
    <property type="entry name" value="XPO6"/>
</dbReference>
<organism evidence="9 10">
    <name type="scientific">Anopheles epiroticus</name>
    <dbReference type="NCBI Taxonomy" id="199890"/>
    <lineage>
        <taxon>Eukaryota</taxon>
        <taxon>Metazoa</taxon>
        <taxon>Ecdysozoa</taxon>
        <taxon>Arthropoda</taxon>
        <taxon>Hexapoda</taxon>
        <taxon>Insecta</taxon>
        <taxon>Pterygota</taxon>
        <taxon>Neoptera</taxon>
        <taxon>Endopterygota</taxon>
        <taxon>Diptera</taxon>
        <taxon>Nematocera</taxon>
        <taxon>Culicoidea</taxon>
        <taxon>Culicidae</taxon>
        <taxon>Anophelinae</taxon>
        <taxon>Anopheles</taxon>
    </lineage>
</organism>
<protein>
    <recommendedName>
        <fullName evidence="8">Importin N-terminal domain-containing protein</fullName>
    </recommendedName>
</protein>
<keyword evidence="4" id="KW-0813">Transport</keyword>
<evidence type="ECO:0000256" key="3">
    <source>
        <dbReference type="ARBA" id="ARBA00009466"/>
    </source>
</evidence>
<dbReference type="STRING" id="199890.A0A182PT57"/>
<evidence type="ECO:0000256" key="6">
    <source>
        <dbReference type="ARBA" id="ARBA00022927"/>
    </source>
</evidence>
<keyword evidence="10" id="KW-1185">Reference proteome</keyword>
<name>A0A182PT57_9DIPT</name>
<dbReference type="InterPro" id="IPR016024">
    <property type="entry name" value="ARM-type_fold"/>
</dbReference>
<dbReference type="PANTHER" id="PTHR21452">
    <property type="entry name" value="EXPORTIN-6"/>
    <property type="match status" value="1"/>
</dbReference>